<accession>A0A9X1TIH7</accession>
<sequence length="217" mass="24197">MTHPRPSKYMRGTLKYSFYLANRDINGNATTGLTRTQTTKDKFLTSSNEIMSTSTGGKNGWDKTKFLNIWISGPQLEGSDGGLVQGYGVFPNNGGNGIAVRTQYLNTPLHLPTPLSIPRTINNNNTCKVTFSLYNYSSFYRTVVYPNPASNDFSIEAVVIADMNLVESYSKKANILSRKSFTQNKINFDTEKLPNGTYFLHIGSGESKIMKQIQVQH</sequence>
<dbReference type="NCBIfam" id="TIGR04183">
    <property type="entry name" value="Por_Secre_tail"/>
    <property type="match status" value="1"/>
</dbReference>
<dbReference type="RefSeq" id="WP_234658919.1">
    <property type="nucleotide sequence ID" value="NZ_CP094997.1"/>
</dbReference>
<proteinExistence type="predicted"/>
<reference evidence="2" key="1">
    <citation type="submission" date="2021-12" db="EMBL/GenBank/DDBJ databases">
        <title>Novel species in genus Dyadobacter.</title>
        <authorList>
            <person name="Ma C."/>
        </authorList>
    </citation>
    <scope>NUCLEOTIDE SEQUENCE</scope>
    <source>
        <strain evidence="2">LJ419</strain>
    </source>
</reference>
<dbReference type="AlphaFoldDB" id="A0A9X1TIH7"/>
<dbReference type="Pfam" id="PF18962">
    <property type="entry name" value="Por_Secre_tail"/>
    <property type="match status" value="1"/>
</dbReference>
<name>A0A9X1TIH7_9BACT</name>
<evidence type="ECO:0000313" key="2">
    <source>
        <dbReference type="EMBL" id="MCF0065860.1"/>
    </source>
</evidence>
<keyword evidence="3" id="KW-1185">Reference proteome</keyword>
<dbReference type="GO" id="GO:0008237">
    <property type="term" value="F:metallopeptidase activity"/>
    <property type="evidence" value="ECO:0007669"/>
    <property type="project" value="InterPro"/>
</dbReference>
<protein>
    <submittedName>
        <fullName evidence="2">T9SS type A sorting domain-containing protein</fullName>
    </submittedName>
</protein>
<dbReference type="Gene3D" id="3.40.390.10">
    <property type="entry name" value="Collagenase (Catalytic Domain)"/>
    <property type="match status" value="1"/>
</dbReference>
<dbReference type="InterPro" id="IPR024079">
    <property type="entry name" value="MetalloPept_cat_dom_sf"/>
</dbReference>
<dbReference type="EMBL" id="JAJTTC010000017">
    <property type="protein sequence ID" value="MCF0065860.1"/>
    <property type="molecule type" value="Genomic_DNA"/>
</dbReference>
<evidence type="ECO:0000313" key="3">
    <source>
        <dbReference type="Proteomes" id="UP001139000"/>
    </source>
</evidence>
<dbReference type="InterPro" id="IPR026444">
    <property type="entry name" value="Secre_tail"/>
</dbReference>
<gene>
    <name evidence="2" type="ORF">LXM26_30395</name>
</gene>
<organism evidence="2 3">
    <name type="scientific">Dyadobacter chenwenxiniae</name>
    <dbReference type="NCBI Taxonomy" id="2906456"/>
    <lineage>
        <taxon>Bacteria</taxon>
        <taxon>Pseudomonadati</taxon>
        <taxon>Bacteroidota</taxon>
        <taxon>Cytophagia</taxon>
        <taxon>Cytophagales</taxon>
        <taxon>Spirosomataceae</taxon>
        <taxon>Dyadobacter</taxon>
    </lineage>
</organism>
<feature type="domain" description="Secretion system C-terminal sorting" evidence="1">
    <location>
        <begin position="144"/>
        <end position="214"/>
    </location>
</feature>
<comment type="caution">
    <text evidence="2">The sequence shown here is derived from an EMBL/GenBank/DDBJ whole genome shotgun (WGS) entry which is preliminary data.</text>
</comment>
<evidence type="ECO:0000259" key="1">
    <source>
        <dbReference type="Pfam" id="PF18962"/>
    </source>
</evidence>
<dbReference type="Proteomes" id="UP001139000">
    <property type="component" value="Unassembled WGS sequence"/>
</dbReference>